<evidence type="ECO:0000313" key="2">
    <source>
        <dbReference type="EMBL" id="KAF6441280.1"/>
    </source>
</evidence>
<name>A0A7J8F0Z8_ROUAE</name>
<feature type="compositionally biased region" description="Basic residues" evidence="1">
    <location>
        <begin position="103"/>
        <end position="116"/>
    </location>
</feature>
<reference evidence="2 3" key="1">
    <citation type="journal article" date="2020" name="Nature">
        <title>Six reference-quality genomes reveal evolution of bat adaptations.</title>
        <authorList>
            <person name="Jebb D."/>
            <person name="Huang Z."/>
            <person name="Pippel M."/>
            <person name="Hughes G.M."/>
            <person name="Lavrichenko K."/>
            <person name="Devanna P."/>
            <person name="Winkler S."/>
            <person name="Jermiin L.S."/>
            <person name="Skirmuntt E.C."/>
            <person name="Katzourakis A."/>
            <person name="Burkitt-Gray L."/>
            <person name="Ray D.A."/>
            <person name="Sullivan K.A.M."/>
            <person name="Roscito J.G."/>
            <person name="Kirilenko B.M."/>
            <person name="Davalos L.M."/>
            <person name="Corthals A.P."/>
            <person name="Power M.L."/>
            <person name="Jones G."/>
            <person name="Ransome R.D."/>
            <person name="Dechmann D.K.N."/>
            <person name="Locatelli A.G."/>
            <person name="Puechmaille S.J."/>
            <person name="Fedrigo O."/>
            <person name="Jarvis E.D."/>
            <person name="Hiller M."/>
            <person name="Vernes S.C."/>
            <person name="Myers E.W."/>
            <person name="Teeling E.C."/>
        </authorList>
    </citation>
    <scope>NUCLEOTIDE SEQUENCE [LARGE SCALE GENOMIC DNA]</scope>
    <source>
        <strain evidence="2">MRouAeg1</strain>
        <tissue evidence="2">Muscle</tissue>
    </source>
</reference>
<feature type="compositionally biased region" description="Low complexity" evidence="1">
    <location>
        <begin position="133"/>
        <end position="142"/>
    </location>
</feature>
<proteinExistence type="predicted"/>
<comment type="caution">
    <text evidence="2">The sequence shown here is derived from an EMBL/GenBank/DDBJ whole genome shotgun (WGS) entry which is preliminary data.</text>
</comment>
<gene>
    <name evidence="2" type="ORF">HJG63_012420</name>
</gene>
<keyword evidence="3" id="KW-1185">Reference proteome</keyword>
<dbReference type="Proteomes" id="UP000593571">
    <property type="component" value="Unassembled WGS sequence"/>
</dbReference>
<organism evidence="2 3">
    <name type="scientific">Rousettus aegyptiacus</name>
    <name type="common">Egyptian fruit bat</name>
    <name type="synonym">Pteropus aegyptiacus</name>
    <dbReference type="NCBI Taxonomy" id="9407"/>
    <lineage>
        <taxon>Eukaryota</taxon>
        <taxon>Metazoa</taxon>
        <taxon>Chordata</taxon>
        <taxon>Craniata</taxon>
        <taxon>Vertebrata</taxon>
        <taxon>Euteleostomi</taxon>
        <taxon>Mammalia</taxon>
        <taxon>Eutheria</taxon>
        <taxon>Laurasiatheria</taxon>
        <taxon>Chiroptera</taxon>
        <taxon>Yinpterochiroptera</taxon>
        <taxon>Pteropodoidea</taxon>
        <taxon>Pteropodidae</taxon>
        <taxon>Rousettinae</taxon>
        <taxon>Rousettus</taxon>
    </lineage>
</organism>
<sequence>MRLSEDSETGDGTNRRGGRERQVSARSQRPERPCGRWEANCAAASPPVAHGRPSRATEATALTGAGEVGCTLCRRRLVAGEVHFRPSPRKGRRAGEPSGGGRRAGRSQPRARRSVSRPRAASGEPESEPRRPAPTTRTLRSSCGRAVPEVRPMAAQRSSAPPSRSDSYLPKERTSNFTQSLTAQQAAGTPGCACSSLAAWDAAPALTLHSAGSWEA</sequence>
<feature type="compositionally biased region" description="Low complexity" evidence="1">
    <location>
        <begin position="56"/>
        <end position="65"/>
    </location>
</feature>
<protein>
    <submittedName>
        <fullName evidence="2">Uncharacterized protein</fullName>
    </submittedName>
</protein>
<evidence type="ECO:0000256" key="1">
    <source>
        <dbReference type="SAM" id="MobiDB-lite"/>
    </source>
</evidence>
<feature type="region of interest" description="Disordered" evidence="1">
    <location>
        <begin position="1"/>
        <end position="182"/>
    </location>
</feature>
<dbReference type="AlphaFoldDB" id="A0A7J8F0Z8"/>
<feature type="compositionally biased region" description="Low complexity" evidence="1">
    <location>
        <begin position="151"/>
        <end position="167"/>
    </location>
</feature>
<feature type="compositionally biased region" description="Basic and acidic residues" evidence="1">
    <location>
        <begin position="13"/>
        <end position="35"/>
    </location>
</feature>
<evidence type="ECO:0000313" key="3">
    <source>
        <dbReference type="Proteomes" id="UP000593571"/>
    </source>
</evidence>
<accession>A0A7J8F0Z8</accession>
<dbReference type="EMBL" id="JACASE010000008">
    <property type="protein sequence ID" value="KAF6441280.1"/>
    <property type="molecule type" value="Genomic_DNA"/>
</dbReference>